<evidence type="ECO:0000313" key="9">
    <source>
        <dbReference type="EMBL" id="NHN27071.1"/>
    </source>
</evidence>
<evidence type="ECO:0000313" key="10">
    <source>
        <dbReference type="Proteomes" id="UP000817854"/>
    </source>
</evidence>
<reference evidence="9 10" key="2">
    <citation type="submission" date="2019-05" db="EMBL/GenBank/DDBJ databases">
        <authorList>
            <person name="Lianzixin W."/>
        </authorList>
    </citation>
    <scope>NUCLEOTIDE SEQUENCE [LARGE SCALE GENOMIC DNA]</scope>
    <source>
        <strain evidence="9 10">EC11</strain>
    </source>
</reference>
<accession>A0ABX0IYH7</accession>
<keyword evidence="3 6" id="KW-0812">Transmembrane</keyword>
<feature type="transmembrane region" description="Helical" evidence="6">
    <location>
        <begin position="446"/>
        <end position="466"/>
    </location>
</feature>
<feature type="domain" description="ComEC/Rec2-related protein" evidence="7">
    <location>
        <begin position="229"/>
        <end position="498"/>
    </location>
</feature>
<keyword evidence="10" id="KW-1185">Reference proteome</keyword>
<sequence length="622" mass="71500">MKFFKFPVITLTASYALGIIINHFLKFDIALLYLSFFSFFVLFVIVFFRSKMKWFQDVTFGIVSYLLMICFGALSHYFHIDTHYKKHYSNVIQIDNSIIVGSISTVLKPSTKFKKYIFEVSQCNLESSFGKILLYQSNTNQALQVGQKIVIHKPILPTLKATNPYQFDYSEYLQKQNIYHQVFCKEGDIQRIGTIKNFDYYLQKIRDKLSFSFDYHHFDTSTKSIIDALLFGQRNFIDKETITNYSKSGVVHILAISGLHIGILYLFLAFVLKPIDKFKYGKGVRLLLILGLLWIFALVTGLPASVTRAVTLFSFISFGNYFNQQTNIFNAVAISALVLLIFNPNFIFDVGFQLSYAAVISILLFQPYYEKFYFTKNRVGVYFIDIVLVSLAAQIGVLPLSLYYFHQLPLLFLLANIIVIPIASLVLIFGSITLVLNFIFKPFALVLGKFLSFIIHLMNEYIALIAKIEDGIIQNISFTSSMTILSYLVLLSFIYWIYKLKWFAFRNAMIVLMLLQIAIIYTKWDNNKVEELVIFNSKQTLIGAKKGNQIQLFSHDSVGNKDLILDYSRGLHCSNSKFMPLKNVLCFQGKRILIVDSSSVYVNNEKPDLVLLSQSPKLNLVR</sequence>
<feature type="transmembrane region" description="Helical" evidence="6">
    <location>
        <begin position="284"/>
        <end position="306"/>
    </location>
</feature>
<reference evidence="9 10" key="3">
    <citation type="submission" date="2020-02" db="EMBL/GenBank/DDBJ databases">
        <title>Flavobacterium profundi sp. nov., isolated from a deep-sea seamount.</title>
        <authorList>
            <person name="Zhang D.-C."/>
        </authorList>
    </citation>
    <scope>NUCLEOTIDE SEQUENCE [LARGE SCALE GENOMIC DNA]</scope>
    <source>
        <strain evidence="9 10">EC11</strain>
    </source>
</reference>
<dbReference type="InterPro" id="IPR052159">
    <property type="entry name" value="Competence_DNA_uptake"/>
</dbReference>
<dbReference type="Pfam" id="PF03772">
    <property type="entry name" value="Competence"/>
    <property type="match status" value="1"/>
</dbReference>
<reference evidence="10" key="1">
    <citation type="submission" date="2019-05" db="EMBL/GenBank/DDBJ databases">
        <title>Flavobacterium profundi sp. nov., isolated from a deep-sea seamount.</title>
        <authorList>
            <person name="Zhang D.-C."/>
        </authorList>
    </citation>
    <scope>NUCLEOTIDE SEQUENCE [LARGE SCALE GENOMIC DNA]</scope>
    <source>
        <strain evidence="10">EC11</strain>
    </source>
</reference>
<evidence type="ECO:0000256" key="1">
    <source>
        <dbReference type="ARBA" id="ARBA00004651"/>
    </source>
</evidence>
<feature type="transmembrane region" description="Helical" evidence="6">
    <location>
        <begin position="249"/>
        <end position="272"/>
    </location>
</feature>
<dbReference type="EMBL" id="VEVQ02000010">
    <property type="protein sequence ID" value="NHN27071.1"/>
    <property type="molecule type" value="Genomic_DNA"/>
</dbReference>
<comment type="caution">
    <text evidence="9">The sequence shown here is derived from an EMBL/GenBank/DDBJ whole genome shotgun (WGS) entry which is preliminary data.</text>
</comment>
<feature type="transmembrane region" description="Helical" evidence="6">
    <location>
        <begin position="478"/>
        <end position="498"/>
    </location>
</feature>
<evidence type="ECO:0000256" key="4">
    <source>
        <dbReference type="ARBA" id="ARBA00022989"/>
    </source>
</evidence>
<comment type="subcellular location">
    <subcellularLocation>
        <location evidence="1">Cell membrane</location>
        <topology evidence="1">Multi-pass membrane protein</topology>
    </subcellularLocation>
</comment>
<dbReference type="PANTHER" id="PTHR30619:SF1">
    <property type="entry name" value="RECOMBINATION PROTEIN 2"/>
    <property type="match status" value="1"/>
</dbReference>
<feature type="transmembrane region" description="Helical" evidence="6">
    <location>
        <begin position="7"/>
        <end position="25"/>
    </location>
</feature>
<keyword evidence="4 6" id="KW-1133">Transmembrane helix</keyword>
<evidence type="ECO:0000259" key="8">
    <source>
        <dbReference type="Pfam" id="PF13567"/>
    </source>
</evidence>
<feature type="transmembrane region" description="Helical" evidence="6">
    <location>
        <begin position="412"/>
        <end position="440"/>
    </location>
</feature>
<dbReference type="NCBIfam" id="TIGR00360">
    <property type="entry name" value="ComEC_N-term"/>
    <property type="match status" value="1"/>
</dbReference>
<evidence type="ECO:0000256" key="2">
    <source>
        <dbReference type="ARBA" id="ARBA00022475"/>
    </source>
</evidence>
<keyword evidence="5 6" id="KW-0472">Membrane</keyword>
<keyword evidence="2" id="KW-1003">Cell membrane</keyword>
<dbReference type="InterPro" id="IPR004477">
    <property type="entry name" value="ComEC_N"/>
</dbReference>
<feature type="non-terminal residue" evidence="9">
    <location>
        <position position="622"/>
    </location>
</feature>
<protein>
    <submittedName>
        <fullName evidence="9">DUF4131 domain-containing protein</fullName>
    </submittedName>
</protein>
<feature type="transmembrane region" description="Helical" evidence="6">
    <location>
        <begin position="326"/>
        <end position="343"/>
    </location>
</feature>
<evidence type="ECO:0000256" key="3">
    <source>
        <dbReference type="ARBA" id="ARBA00022692"/>
    </source>
</evidence>
<evidence type="ECO:0000256" key="6">
    <source>
        <dbReference type="SAM" id="Phobius"/>
    </source>
</evidence>
<dbReference type="Pfam" id="PF13567">
    <property type="entry name" value="DUF4131"/>
    <property type="match status" value="1"/>
</dbReference>
<proteinExistence type="predicted"/>
<evidence type="ECO:0000259" key="7">
    <source>
        <dbReference type="Pfam" id="PF03772"/>
    </source>
</evidence>
<gene>
    <name evidence="9" type="ORF">FIA58_015410</name>
</gene>
<organism evidence="9 10">
    <name type="scientific">Flavobacterium jejuense</name>
    <dbReference type="NCBI Taxonomy" id="1544455"/>
    <lineage>
        <taxon>Bacteria</taxon>
        <taxon>Pseudomonadati</taxon>
        <taxon>Bacteroidota</taxon>
        <taxon>Flavobacteriia</taxon>
        <taxon>Flavobacteriales</taxon>
        <taxon>Flavobacteriaceae</taxon>
        <taxon>Flavobacterium</taxon>
    </lineage>
</organism>
<name>A0ABX0IYH7_9FLAO</name>
<feature type="transmembrane region" description="Helical" evidence="6">
    <location>
        <begin position="31"/>
        <end position="48"/>
    </location>
</feature>
<feature type="domain" description="DUF4131" evidence="8">
    <location>
        <begin position="33"/>
        <end position="188"/>
    </location>
</feature>
<feature type="transmembrane region" description="Helical" evidence="6">
    <location>
        <begin position="381"/>
        <end position="405"/>
    </location>
</feature>
<dbReference type="Proteomes" id="UP000817854">
    <property type="component" value="Unassembled WGS sequence"/>
</dbReference>
<dbReference type="InterPro" id="IPR025405">
    <property type="entry name" value="DUF4131"/>
</dbReference>
<evidence type="ECO:0000256" key="5">
    <source>
        <dbReference type="ARBA" id="ARBA00023136"/>
    </source>
</evidence>
<feature type="transmembrane region" description="Helical" evidence="6">
    <location>
        <begin position="504"/>
        <end position="522"/>
    </location>
</feature>
<feature type="transmembrane region" description="Helical" evidence="6">
    <location>
        <begin position="60"/>
        <end position="78"/>
    </location>
</feature>
<dbReference type="PANTHER" id="PTHR30619">
    <property type="entry name" value="DNA INTERNALIZATION/COMPETENCE PROTEIN COMEC/REC2"/>
    <property type="match status" value="1"/>
</dbReference>